<dbReference type="Proteomes" id="UP000030765">
    <property type="component" value="Unassembled WGS sequence"/>
</dbReference>
<keyword evidence="4" id="KW-1185">Reference proteome</keyword>
<dbReference type="EMBL" id="ATLV01014111">
    <property type="status" value="NOT_ANNOTATED_CDS"/>
    <property type="molecule type" value="Genomic_DNA"/>
</dbReference>
<evidence type="ECO:0000313" key="4">
    <source>
        <dbReference type="Proteomes" id="UP000030765"/>
    </source>
</evidence>
<reference evidence="2 4" key="1">
    <citation type="journal article" date="2014" name="BMC Genomics">
        <title>Genome sequence of Anopheles sinensis provides insight into genetics basis of mosquito competence for malaria parasites.</title>
        <authorList>
            <person name="Zhou D."/>
            <person name="Zhang D."/>
            <person name="Ding G."/>
            <person name="Shi L."/>
            <person name="Hou Q."/>
            <person name="Ye Y."/>
            <person name="Xu Y."/>
            <person name="Zhou H."/>
            <person name="Xiong C."/>
            <person name="Li S."/>
            <person name="Yu J."/>
            <person name="Hong S."/>
            <person name="Yu X."/>
            <person name="Zou P."/>
            <person name="Chen C."/>
            <person name="Chang X."/>
            <person name="Wang W."/>
            <person name="Lv Y."/>
            <person name="Sun Y."/>
            <person name="Ma L."/>
            <person name="Shen B."/>
            <person name="Zhu C."/>
        </authorList>
    </citation>
    <scope>NUCLEOTIDE SEQUENCE [LARGE SCALE GENOMIC DNA]</scope>
</reference>
<reference evidence="3" key="2">
    <citation type="submission" date="2020-05" db="UniProtKB">
        <authorList>
            <consortium name="EnsemblMetazoa"/>
        </authorList>
    </citation>
    <scope>IDENTIFICATION</scope>
</reference>
<proteinExistence type="predicted"/>
<dbReference type="EMBL" id="KE524943">
    <property type="protein sequence ID" value="KFB38349.1"/>
    <property type="molecule type" value="Genomic_DNA"/>
</dbReference>
<dbReference type="EnsemblMetazoa" id="ASIC005703-RA">
    <property type="protein sequence ID" value="ASIC005703-PA"/>
    <property type="gene ID" value="ASIC005703"/>
</dbReference>
<evidence type="ECO:0000313" key="3">
    <source>
        <dbReference type="EnsemblMetazoa" id="ASIC005703-PA"/>
    </source>
</evidence>
<evidence type="ECO:0000313" key="2">
    <source>
        <dbReference type="EMBL" id="KFB38349.1"/>
    </source>
</evidence>
<dbReference type="VEuPathDB" id="VectorBase:ASIC005703"/>
<dbReference type="AlphaFoldDB" id="A0A084VK55"/>
<organism evidence="2">
    <name type="scientific">Anopheles sinensis</name>
    <name type="common">Mosquito</name>
    <dbReference type="NCBI Taxonomy" id="74873"/>
    <lineage>
        <taxon>Eukaryota</taxon>
        <taxon>Metazoa</taxon>
        <taxon>Ecdysozoa</taxon>
        <taxon>Arthropoda</taxon>
        <taxon>Hexapoda</taxon>
        <taxon>Insecta</taxon>
        <taxon>Pterygota</taxon>
        <taxon>Neoptera</taxon>
        <taxon>Endopterygota</taxon>
        <taxon>Diptera</taxon>
        <taxon>Nematocera</taxon>
        <taxon>Culicoidea</taxon>
        <taxon>Culicidae</taxon>
        <taxon>Anophelinae</taxon>
        <taxon>Anopheles</taxon>
    </lineage>
</organism>
<accession>A0A084VK55</accession>
<evidence type="ECO:0000256" key="1">
    <source>
        <dbReference type="SAM" id="MobiDB-lite"/>
    </source>
</evidence>
<protein>
    <submittedName>
        <fullName evidence="2 3">Uncharacterized protein</fullName>
    </submittedName>
</protein>
<feature type="region of interest" description="Disordered" evidence="1">
    <location>
        <begin position="1"/>
        <end position="70"/>
    </location>
</feature>
<gene>
    <name evidence="2" type="ORF">ZHAS_00005703</name>
</gene>
<name>A0A084VK55_ANOSI</name>
<sequence>MAFMGHTRPSARGKRTSSSMANGKPAARKVPTDRRPVTSIELPETNHSMTVCRRTPMSGGRPMSGSNFSIPLPNPPSRCCIRRRCAGDVSDVALRCFSDRLEHSSGTLQASASENSLARANFRYWRARAVDASKKFD</sequence>